<dbReference type="GO" id="GO:0030288">
    <property type="term" value="C:outer membrane-bounded periplasmic space"/>
    <property type="evidence" value="ECO:0007669"/>
    <property type="project" value="InterPro"/>
</dbReference>
<dbReference type="PROSITE" id="PS52015">
    <property type="entry name" value="TONB_CTD"/>
    <property type="match status" value="1"/>
</dbReference>
<dbReference type="EMBL" id="AP023086">
    <property type="protein sequence ID" value="BCD97516.1"/>
    <property type="molecule type" value="Genomic_DNA"/>
</dbReference>
<dbReference type="GO" id="GO:0055085">
    <property type="term" value="P:transmembrane transport"/>
    <property type="evidence" value="ECO:0007669"/>
    <property type="project" value="InterPro"/>
</dbReference>
<dbReference type="PRINTS" id="PR01374">
    <property type="entry name" value="TONBPROTEIN"/>
</dbReference>
<evidence type="ECO:0000313" key="12">
    <source>
        <dbReference type="EMBL" id="BCD97516.1"/>
    </source>
</evidence>
<proteinExistence type="inferred from homology"/>
<dbReference type="GO" id="GO:0031992">
    <property type="term" value="F:energy transducer activity"/>
    <property type="evidence" value="ECO:0007669"/>
    <property type="project" value="InterPro"/>
</dbReference>
<dbReference type="InterPro" id="IPR051045">
    <property type="entry name" value="TonB-dependent_transducer"/>
</dbReference>
<evidence type="ECO:0000256" key="8">
    <source>
        <dbReference type="ARBA" id="ARBA00022989"/>
    </source>
</evidence>
<keyword evidence="13" id="KW-1185">Reference proteome</keyword>
<keyword evidence="4 10" id="KW-1003">Cell membrane</keyword>
<sequence length="234" mass="25554">MNQAMFNEEVFNEEVFSEKLFSNKVFSESAYATLFLSSISKWFFAAVTAGVTTIALVALMHILIVAPKLEAPIIVDRPMPNIVLKEPIIEDQNIAPLPPKPVAAEPEPALPPLVAQQITGDEGGYTPVAPPKPTGGDKLAILPSSFPVARMMVAPDYPARAANKGIEGFVDVRFDVTKTGATSNIEVISAQPEKIFNKSAVNAIKRWKFTPYERDGEVVAFYGMSRRVVFSLEN</sequence>
<reference evidence="12 13" key="1">
    <citation type="journal article" date="2022" name="IScience">
        <title>An ultrasensitive nanofiber-based assay for enzymatic hydrolysis and deep-sea microbial degradation of cellulose.</title>
        <authorList>
            <person name="Tsudome M."/>
            <person name="Tachioka M."/>
            <person name="Miyazaki M."/>
            <person name="Uchimura K."/>
            <person name="Tsuda M."/>
            <person name="Takaki Y."/>
            <person name="Deguchi S."/>
        </authorList>
    </citation>
    <scope>NUCLEOTIDE SEQUENCE [LARGE SCALE GENOMIC DNA]</scope>
    <source>
        <strain evidence="12 13">GE09</strain>
    </source>
</reference>
<keyword evidence="3 10" id="KW-0813">Transport</keyword>
<feature type="domain" description="TonB C-terminal" evidence="11">
    <location>
        <begin position="142"/>
        <end position="234"/>
    </location>
</feature>
<evidence type="ECO:0000256" key="6">
    <source>
        <dbReference type="ARBA" id="ARBA00022692"/>
    </source>
</evidence>
<evidence type="ECO:0000256" key="2">
    <source>
        <dbReference type="ARBA" id="ARBA00006555"/>
    </source>
</evidence>
<dbReference type="GO" id="GO:0005886">
    <property type="term" value="C:plasma membrane"/>
    <property type="evidence" value="ECO:0007669"/>
    <property type="project" value="UniProtKB-SubCell"/>
</dbReference>
<keyword evidence="8 10" id="KW-1133">Transmembrane helix</keyword>
<dbReference type="InterPro" id="IPR037682">
    <property type="entry name" value="TonB_C"/>
</dbReference>
<name>A0AAN2BK11_9GAMM</name>
<dbReference type="InterPro" id="IPR006260">
    <property type="entry name" value="TonB/TolA_C"/>
</dbReference>
<organism evidence="12 13">
    <name type="scientific">Marinagarivorans cellulosilyticus</name>
    <dbReference type="NCBI Taxonomy" id="2721545"/>
    <lineage>
        <taxon>Bacteria</taxon>
        <taxon>Pseudomonadati</taxon>
        <taxon>Pseudomonadota</taxon>
        <taxon>Gammaproteobacteria</taxon>
        <taxon>Cellvibrionales</taxon>
        <taxon>Cellvibrionaceae</taxon>
        <taxon>Marinagarivorans</taxon>
    </lineage>
</organism>
<evidence type="ECO:0000256" key="7">
    <source>
        <dbReference type="ARBA" id="ARBA00022927"/>
    </source>
</evidence>
<dbReference type="NCBIfam" id="TIGR01352">
    <property type="entry name" value="tonB_Cterm"/>
    <property type="match status" value="1"/>
</dbReference>
<evidence type="ECO:0000256" key="3">
    <source>
        <dbReference type="ARBA" id="ARBA00022448"/>
    </source>
</evidence>
<dbReference type="Proteomes" id="UP001320119">
    <property type="component" value="Chromosome"/>
</dbReference>
<evidence type="ECO:0000256" key="9">
    <source>
        <dbReference type="ARBA" id="ARBA00023136"/>
    </source>
</evidence>
<evidence type="ECO:0000313" key="13">
    <source>
        <dbReference type="Proteomes" id="UP001320119"/>
    </source>
</evidence>
<dbReference type="GO" id="GO:0015031">
    <property type="term" value="P:protein transport"/>
    <property type="evidence" value="ECO:0007669"/>
    <property type="project" value="UniProtKB-UniRule"/>
</dbReference>
<dbReference type="GO" id="GO:0015891">
    <property type="term" value="P:siderophore transport"/>
    <property type="evidence" value="ECO:0007669"/>
    <property type="project" value="InterPro"/>
</dbReference>
<keyword evidence="10" id="KW-0735">Signal-anchor</keyword>
<dbReference type="KEGG" id="marq:MARGE09_P1717"/>
<dbReference type="InterPro" id="IPR003538">
    <property type="entry name" value="TonB"/>
</dbReference>
<evidence type="ECO:0000256" key="10">
    <source>
        <dbReference type="RuleBase" id="RU362123"/>
    </source>
</evidence>
<accession>A0AAN2BK11</accession>
<evidence type="ECO:0000259" key="11">
    <source>
        <dbReference type="PROSITE" id="PS52015"/>
    </source>
</evidence>
<dbReference type="Pfam" id="PF03544">
    <property type="entry name" value="TonB_C"/>
    <property type="match status" value="1"/>
</dbReference>
<keyword evidence="9 10" id="KW-0472">Membrane</keyword>
<evidence type="ECO:0000256" key="5">
    <source>
        <dbReference type="ARBA" id="ARBA00022519"/>
    </source>
</evidence>
<dbReference type="RefSeq" id="WP_236986983.1">
    <property type="nucleotide sequence ID" value="NZ_AP023086.1"/>
</dbReference>
<feature type="transmembrane region" description="Helical" evidence="10">
    <location>
        <begin position="42"/>
        <end position="64"/>
    </location>
</feature>
<dbReference type="PANTHER" id="PTHR33446">
    <property type="entry name" value="PROTEIN TONB-RELATED"/>
    <property type="match status" value="1"/>
</dbReference>
<keyword evidence="7 10" id="KW-0653">Protein transport</keyword>
<gene>
    <name evidence="12" type="ORF">MARGE09_P1717</name>
</gene>
<comment type="subcellular location">
    <subcellularLocation>
        <location evidence="1 10">Cell inner membrane</location>
        <topology evidence="1 10">Single-pass membrane protein</topology>
        <orientation evidence="1 10">Periplasmic side</orientation>
    </subcellularLocation>
</comment>
<keyword evidence="6 10" id="KW-0812">Transmembrane</keyword>
<dbReference type="AlphaFoldDB" id="A0AAN2BK11"/>
<evidence type="ECO:0000256" key="1">
    <source>
        <dbReference type="ARBA" id="ARBA00004383"/>
    </source>
</evidence>
<comment type="function">
    <text evidence="10">Interacts with outer membrane receptor proteins that carry out high-affinity binding and energy dependent uptake into the periplasmic space of specific substrates. It could act to transduce energy from the cytoplasmic membrane to specific energy-requiring processes in the outer membrane, resulting in the release into the periplasm of ligands bound by these outer membrane proteins.</text>
</comment>
<evidence type="ECO:0000256" key="4">
    <source>
        <dbReference type="ARBA" id="ARBA00022475"/>
    </source>
</evidence>
<keyword evidence="5 10" id="KW-0997">Cell inner membrane</keyword>
<protein>
    <recommendedName>
        <fullName evidence="10">Protein TonB</fullName>
    </recommendedName>
</protein>
<dbReference type="SUPFAM" id="SSF74653">
    <property type="entry name" value="TolA/TonB C-terminal domain"/>
    <property type="match status" value="1"/>
</dbReference>
<comment type="similarity">
    <text evidence="2 10">Belongs to the TonB family.</text>
</comment>
<dbReference type="Gene3D" id="3.30.2420.10">
    <property type="entry name" value="TonB"/>
    <property type="match status" value="1"/>
</dbReference>